<dbReference type="Pfam" id="PF26002">
    <property type="entry name" value="Beta-barrel_AprE"/>
    <property type="match status" value="1"/>
</dbReference>
<keyword evidence="8 9" id="KW-0472">Membrane</keyword>
<evidence type="ECO:0000259" key="11">
    <source>
        <dbReference type="Pfam" id="PF25988"/>
    </source>
</evidence>
<evidence type="ECO:0000256" key="8">
    <source>
        <dbReference type="ARBA" id="ARBA00023136"/>
    </source>
</evidence>
<reference evidence="13 14" key="1">
    <citation type="submission" date="2018-01" db="EMBL/GenBank/DDBJ databases">
        <title>Genomic Sequence of Chromobacterium MWU13-2610 from wild cranberry bogs within the Cape Cod National Seashore.</title>
        <authorList>
            <person name="O'Hara-Hanley K."/>
            <person name="Soby S."/>
            <person name="Harrison A."/>
        </authorList>
    </citation>
    <scope>NUCLEOTIDE SEQUENCE [LARGE SCALE GENOMIC DNA]</scope>
    <source>
        <strain evidence="13 14">MWU13-2610</strain>
    </source>
</reference>
<dbReference type="PANTHER" id="PTHR30386">
    <property type="entry name" value="MEMBRANE FUSION SUBUNIT OF EMRAB-TOLC MULTIDRUG EFFLUX PUMP"/>
    <property type="match status" value="1"/>
</dbReference>
<evidence type="ECO:0000256" key="1">
    <source>
        <dbReference type="ARBA" id="ARBA00004377"/>
    </source>
</evidence>
<evidence type="ECO:0000256" key="9">
    <source>
        <dbReference type="RuleBase" id="RU365093"/>
    </source>
</evidence>
<evidence type="ECO:0000256" key="6">
    <source>
        <dbReference type="ARBA" id="ARBA00022692"/>
    </source>
</evidence>
<organism evidence="13 14">
    <name type="scientific">Chromobacterium sinusclupearum</name>
    <dbReference type="NCBI Taxonomy" id="2077146"/>
    <lineage>
        <taxon>Bacteria</taxon>
        <taxon>Pseudomonadati</taxon>
        <taxon>Pseudomonadota</taxon>
        <taxon>Betaproteobacteria</taxon>
        <taxon>Neisseriales</taxon>
        <taxon>Chromobacteriaceae</taxon>
        <taxon>Chromobacterium</taxon>
    </lineage>
</organism>
<keyword evidence="4 9" id="KW-1003">Cell membrane</keyword>
<keyword evidence="14" id="KW-1185">Reference proteome</keyword>
<name>A0A2K4MUH0_9NEIS</name>
<feature type="transmembrane region" description="Helical" evidence="9">
    <location>
        <begin position="47"/>
        <end position="64"/>
    </location>
</feature>
<comment type="caution">
    <text evidence="13">The sequence shown here is derived from an EMBL/GenBank/DDBJ whole genome shotgun (WGS) entry which is preliminary data.</text>
</comment>
<gene>
    <name evidence="13" type="ORF">C2134_00805</name>
</gene>
<dbReference type="Proteomes" id="UP000236416">
    <property type="component" value="Unassembled WGS sequence"/>
</dbReference>
<dbReference type="GO" id="GO:0015031">
    <property type="term" value="P:protein transport"/>
    <property type="evidence" value="ECO:0007669"/>
    <property type="project" value="InterPro"/>
</dbReference>
<sequence length="458" mass="51559">MMRRFYHYCRQRFVSWQEASSASHEREFLPAALEILETPASPMGRSLSYLIMGFFVLAVFWAWLGEVDINAVATGQLVPEGGVKPVQSLEAGIVRRIHVANGMHVKSGQPLIELDSTENQVDVSQLQRQRQLASLDIRRLKALLNGIDQQRYVTMADDEDAVQTAHQQRRLSEELSVYFSRERALGAQLAESRAVIAGSMLEQEKLEARLKVVTEKAHAWKTLMDQKMGARLQWLDAENEKISTQKSLAAEKQRTLQYTASIARLNAELAQYRADARRQYLAELLAAEDRVNEVELSIRRYREREQSRTLRAPVSGYVQQLVVQTIGGVVQPAQQLLVIAPDNATLAVDAKVMNRDIGFVRSGQEVTIKVDSYPYSKYGTLRGTVEHLSRDAVPDEKKGPIYDARIKLSLPAKTTNGVSLALHAGMTASVEIRTDKRRVVDYLLSPITEVISEAMRER</sequence>
<evidence type="ECO:0000256" key="5">
    <source>
        <dbReference type="ARBA" id="ARBA00022519"/>
    </source>
</evidence>
<comment type="similarity">
    <text evidence="2 9">Belongs to the membrane fusion protein (MFP) (TC 8.A.1) family.</text>
</comment>
<keyword evidence="7 9" id="KW-1133">Transmembrane helix</keyword>
<feature type="domain" description="AprE-like beta-barrel" evidence="12">
    <location>
        <begin position="346"/>
        <end position="434"/>
    </location>
</feature>
<evidence type="ECO:0000259" key="12">
    <source>
        <dbReference type="Pfam" id="PF26002"/>
    </source>
</evidence>
<evidence type="ECO:0000256" key="3">
    <source>
        <dbReference type="ARBA" id="ARBA00022448"/>
    </source>
</evidence>
<keyword evidence="3 9" id="KW-0813">Transport</keyword>
<evidence type="ECO:0000256" key="10">
    <source>
        <dbReference type="SAM" id="Coils"/>
    </source>
</evidence>
<dbReference type="InterPro" id="IPR058982">
    <property type="entry name" value="Beta-barrel_AprE"/>
</dbReference>
<dbReference type="RefSeq" id="WP_103316721.1">
    <property type="nucleotide sequence ID" value="NZ_PPTF01000002.1"/>
</dbReference>
<dbReference type="Pfam" id="PF25988">
    <property type="entry name" value="HH_CyaD"/>
    <property type="match status" value="1"/>
</dbReference>
<comment type="subcellular location">
    <subcellularLocation>
        <location evidence="1 9">Cell inner membrane</location>
        <topology evidence="1 9">Single-pass membrane protein</topology>
    </subcellularLocation>
</comment>
<dbReference type="EMBL" id="PPTF01000002">
    <property type="protein sequence ID" value="POB00640.1"/>
    <property type="molecule type" value="Genomic_DNA"/>
</dbReference>
<proteinExistence type="inferred from homology"/>
<dbReference type="InterPro" id="IPR010129">
    <property type="entry name" value="T1SS_HlyD"/>
</dbReference>
<dbReference type="InterPro" id="IPR059040">
    <property type="entry name" value="HH_CyaD-like"/>
</dbReference>
<dbReference type="PRINTS" id="PR01490">
    <property type="entry name" value="RTXTOXIND"/>
</dbReference>
<dbReference type="GO" id="GO:0005886">
    <property type="term" value="C:plasma membrane"/>
    <property type="evidence" value="ECO:0007669"/>
    <property type="project" value="UniProtKB-SubCell"/>
</dbReference>
<dbReference type="SUPFAM" id="SSF111369">
    <property type="entry name" value="HlyD-like secretion proteins"/>
    <property type="match status" value="1"/>
</dbReference>
<accession>A0A2K4MUH0</accession>
<evidence type="ECO:0000256" key="7">
    <source>
        <dbReference type="ARBA" id="ARBA00022989"/>
    </source>
</evidence>
<dbReference type="Gene3D" id="2.40.30.170">
    <property type="match status" value="1"/>
</dbReference>
<protein>
    <recommendedName>
        <fullName evidence="9">Membrane fusion protein (MFP) family protein</fullName>
    </recommendedName>
</protein>
<evidence type="ECO:0000313" key="13">
    <source>
        <dbReference type="EMBL" id="POB00640.1"/>
    </source>
</evidence>
<feature type="domain" description="CyaD-like alpha-helical hairpin" evidence="11">
    <location>
        <begin position="115"/>
        <end position="306"/>
    </location>
</feature>
<keyword evidence="5 9" id="KW-0997">Cell inner membrane</keyword>
<dbReference type="NCBIfam" id="TIGR01843">
    <property type="entry name" value="type_I_hlyD"/>
    <property type="match status" value="1"/>
</dbReference>
<evidence type="ECO:0000313" key="14">
    <source>
        <dbReference type="Proteomes" id="UP000236416"/>
    </source>
</evidence>
<evidence type="ECO:0000256" key="2">
    <source>
        <dbReference type="ARBA" id="ARBA00009477"/>
    </source>
</evidence>
<evidence type="ECO:0000256" key="4">
    <source>
        <dbReference type="ARBA" id="ARBA00022475"/>
    </source>
</evidence>
<keyword evidence="6 9" id="KW-0812">Transmembrane</keyword>
<keyword evidence="10" id="KW-0175">Coiled coil</keyword>
<dbReference type="InterPro" id="IPR050739">
    <property type="entry name" value="MFP"/>
</dbReference>
<feature type="coiled-coil region" evidence="10">
    <location>
        <begin position="277"/>
        <end position="304"/>
    </location>
</feature>
<dbReference type="Gene3D" id="2.40.50.100">
    <property type="match status" value="1"/>
</dbReference>
<dbReference type="PANTHER" id="PTHR30386:SF27">
    <property type="entry name" value="MEMBRANE FUSION PROTEIN (MFP) FAMILY PROTEIN"/>
    <property type="match status" value="1"/>
</dbReference>
<dbReference type="AlphaFoldDB" id="A0A2K4MUH0"/>